<accession>A0ABW5DL88</accession>
<name>A0ABW5DL88_9PROT</name>
<evidence type="ECO:0000313" key="2">
    <source>
        <dbReference type="Proteomes" id="UP001597295"/>
    </source>
</evidence>
<sequence length="165" mass="18835">MMKVTDFANHQPTFLPEEFFKGGTKAWGIFEDRFGRVRRQFSVDITGTWDGYCLTLDESFLYDDSQTDTRIWRIRKNLDGTYAGEADDVVGVAEGVATGNAFNWSYVMDLKIGNGTLRVAFDDWMFLQRDGVVINRARVRKWGIELGQVTLFFTKTEATNAFSPT</sequence>
<dbReference type="InterPro" id="IPR024409">
    <property type="entry name" value="DUF3833"/>
</dbReference>
<proteinExistence type="predicted"/>
<dbReference type="EMBL" id="JBHUIP010000003">
    <property type="protein sequence ID" value="MFD2261893.1"/>
    <property type="molecule type" value="Genomic_DNA"/>
</dbReference>
<dbReference type="Proteomes" id="UP001597295">
    <property type="component" value="Unassembled WGS sequence"/>
</dbReference>
<dbReference type="RefSeq" id="WP_379874807.1">
    <property type="nucleotide sequence ID" value="NZ_JBHUIP010000003.1"/>
</dbReference>
<dbReference type="Pfam" id="PF12915">
    <property type="entry name" value="DUF3833"/>
    <property type="match status" value="1"/>
</dbReference>
<protein>
    <submittedName>
        <fullName evidence="1">DUF3833 domain-containing protein</fullName>
    </submittedName>
</protein>
<gene>
    <name evidence="1" type="ORF">ACFSM5_03275</name>
</gene>
<reference evidence="2" key="1">
    <citation type="journal article" date="2019" name="Int. J. Syst. Evol. Microbiol.">
        <title>The Global Catalogue of Microorganisms (GCM) 10K type strain sequencing project: providing services to taxonomists for standard genome sequencing and annotation.</title>
        <authorList>
            <consortium name="The Broad Institute Genomics Platform"/>
            <consortium name="The Broad Institute Genome Sequencing Center for Infectious Disease"/>
            <person name="Wu L."/>
            <person name="Ma J."/>
        </authorList>
    </citation>
    <scope>NUCLEOTIDE SEQUENCE [LARGE SCALE GENOMIC DNA]</scope>
    <source>
        <strain evidence="2">CGMCC 1.19062</strain>
    </source>
</reference>
<evidence type="ECO:0000313" key="1">
    <source>
        <dbReference type="EMBL" id="MFD2261893.1"/>
    </source>
</evidence>
<keyword evidence="2" id="KW-1185">Reference proteome</keyword>
<organism evidence="1 2">
    <name type="scientific">Lacibacterium aquatile</name>
    <dbReference type="NCBI Taxonomy" id="1168082"/>
    <lineage>
        <taxon>Bacteria</taxon>
        <taxon>Pseudomonadati</taxon>
        <taxon>Pseudomonadota</taxon>
        <taxon>Alphaproteobacteria</taxon>
        <taxon>Rhodospirillales</taxon>
        <taxon>Rhodospirillaceae</taxon>
    </lineage>
</organism>
<comment type="caution">
    <text evidence="1">The sequence shown here is derived from an EMBL/GenBank/DDBJ whole genome shotgun (WGS) entry which is preliminary data.</text>
</comment>